<proteinExistence type="predicted"/>
<feature type="transmembrane region" description="Helical" evidence="2">
    <location>
        <begin position="490"/>
        <end position="510"/>
    </location>
</feature>
<evidence type="ECO:0000256" key="2">
    <source>
        <dbReference type="SAM" id="Phobius"/>
    </source>
</evidence>
<dbReference type="AlphaFoldDB" id="A0AAD8IKW0"/>
<dbReference type="PANTHER" id="PTHR33538">
    <property type="entry name" value="PROTEIN GAMETE EXPRESSED 1"/>
    <property type="match status" value="1"/>
</dbReference>
<name>A0AAD8IKW0_9APIA</name>
<dbReference type="InterPro" id="IPR040346">
    <property type="entry name" value="GEX1/Brambleberry"/>
</dbReference>
<keyword evidence="2" id="KW-0472">Membrane</keyword>
<gene>
    <name evidence="4" type="ORF">POM88_015783</name>
</gene>
<feature type="signal peptide" evidence="3">
    <location>
        <begin position="1"/>
        <end position="25"/>
    </location>
</feature>
<comment type="caution">
    <text evidence="4">The sequence shown here is derived from an EMBL/GenBank/DDBJ whole genome shotgun (WGS) entry which is preliminary data.</text>
</comment>
<dbReference type="EMBL" id="JAUIZM010000004">
    <property type="protein sequence ID" value="KAK1387605.1"/>
    <property type="molecule type" value="Genomic_DNA"/>
</dbReference>
<accession>A0AAD8IKW0</accession>
<feature type="chain" id="PRO_5041937945" evidence="3">
    <location>
        <begin position="26"/>
        <end position="595"/>
    </location>
</feature>
<keyword evidence="2" id="KW-0812">Transmembrane</keyword>
<dbReference type="Proteomes" id="UP001237642">
    <property type="component" value="Unassembled WGS sequence"/>
</dbReference>
<keyword evidence="5" id="KW-1185">Reference proteome</keyword>
<dbReference type="PANTHER" id="PTHR33538:SF2">
    <property type="entry name" value="PROTEIN GAMETE EXPRESSED 1"/>
    <property type="match status" value="1"/>
</dbReference>
<evidence type="ECO:0000313" key="5">
    <source>
        <dbReference type="Proteomes" id="UP001237642"/>
    </source>
</evidence>
<keyword evidence="1" id="KW-0175">Coiled coil</keyword>
<reference evidence="4" key="2">
    <citation type="submission" date="2023-05" db="EMBL/GenBank/DDBJ databases">
        <authorList>
            <person name="Schelkunov M.I."/>
        </authorList>
    </citation>
    <scope>NUCLEOTIDE SEQUENCE</scope>
    <source>
        <strain evidence="4">Hsosn_3</strain>
        <tissue evidence="4">Leaf</tissue>
    </source>
</reference>
<organism evidence="4 5">
    <name type="scientific">Heracleum sosnowskyi</name>
    <dbReference type="NCBI Taxonomy" id="360622"/>
    <lineage>
        <taxon>Eukaryota</taxon>
        <taxon>Viridiplantae</taxon>
        <taxon>Streptophyta</taxon>
        <taxon>Embryophyta</taxon>
        <taxon>Tracheophyta</taxon>
        <taxon>Spermatophyta</taxon>
        <taxon>Magnoliopsida</taxon>
        <taxon>eudicotyledons</taxon>
        <taxon>Gunneridae</taxon>
        <taxon>Pentapetalae</taxon>
        <taxon>asterids</taxon>
        <taxon>campanulids</taxon>
        <taxon>Apiales</taxon>
        <taxon>Apiaceae</taxon>
        <taxon>Apioideae</taxon>
        <taxon>apioid superclade</taxon>
        <taxon>Tordylieae</taxon>
        <taxon>Tordyliinae</taxon>
        <taxon>Heracleum</taxon>
    </lineage>
</organism>
<feature type="coiled-coil region" evidence="1">
    <location>
        <begin position="162"/>
        <end position="207"/>
    </location>
</feature>
<keyword evidence="3" id="KW-0732">Signal</keyword>
<feature type="transmembrane region" description="Helical" evidence="2">
    <location>
        <begin position="458"/>
        <end position="478"/>
    </location>
</feature>
<protein>
    <submittedName>
        <fullName evidence="4">Protein GAMETE EXPRESSED 1</fullName>
    </submittedName>
</protein>
<evidence type="ECO:0000256" key="3">
    <source>
        <dbReference type="SAM" id="SignalP"/>
    </source>
</evidence>
<sequence length="595" mass="68349">MGRGLCRLIILTFILLMHNYQPVAGWWFSSKEAPGNDQNQETEGIPKDMVVEFSMEPLNNQKGMKLVENARRMVVSSNSCWQNAYRNLFAGCSEILAGEEMRSRFAWHLSDCFQRDSGRPDFPYCDVKSSMMSCRKKLDENAHKVYLEFFLETNSICHQLQADAFKRQMERLVNELKKSAENTETKIENIEERADELIESSNQIKESLSLVDLRTNQVAQTLKNVGDHVNLVLTNSEAVYELSAVIATSQGELREGQGKMLETLEEGITMLHDSHNKLDQDISLLGNKTVDIQSHIIKVGDSMSSKMKILQATAEDIGNVTEVTLDRQNELLAGQSAAVEGLRKLNDFTSLSLQESKVIMQQLAEFGHRQQEELLNRQKQLELTHDHLVENSKTILAAQETFESKQATMFLAIDKLFALHNAILLESRLIKAFILYSIAIFVIYMFTSTKQTYRIRPWLYVALCVAFFFEFVVLRYLTNGIDHRAWITNSVRLGFAFFASVSYVYAICTYRDYESMNYQMLLTLVEKFNVMQKQKELSQDIDSDEEWPAWIHTDLPEDVDKLEDPDFMIPGEVEENSIVSSTTTTTRYNLRSRHR</sequence>
<reference evidence="4" key="1">
    <citation type="submission" date="2023-02" db="EMBL/GenBank/DDBJ databases">
        <title>Genome of toxic invasive species Heracleum sosnowskyi carries increased number of genes despite the absence of recent whole-genome duplications.</title>
        <authorList>
            <person name="Schelkunov M."/>
            <person name="Shtratnikova V."/>
            <person name="Makarenko M."/>
            <person name="Klepikova A."/>
            <person name="Omelchenko D."/>
            <person name="Novikova G."/>
            <person name="Obukhova E."/>
            <person name="Bogdanov V."/>
            <person name="Penin A."/>
            <person name="Logacheva M."/>
        </authorList>
    </citation>
    <scope>NUCLEOTIDE SEQUENCE</scope>
    <source>
        <strain evidence="4">Hsosn_3</strain>
        <tissue evidence="4">Leaf</tissue>
    </source>
</reference>
<evidence type="ECO:0000313" key="4">
    <source>
        <dbReference type="EMBL" id="KAK1387605.1"/>
    </source>
</evidence>
<evidence type="ECO:0000256" key="1">
    <source>
        <dbReference type="SAM" id="Coils"/>
    </source>
</evidence>
<keyword evidence="2" id="KW-1133">Transmembrane helix</keyword>
<feature type="transmembrane region" description="Helical" evidence="2">
    <location>
        <begin position="429"/>
        <end position="446"/>
    </location>
</feature>